<dbReference type="InterPro" id="IPR013762">
    <property type="entry name" value="Integrase-like_cat_sf"/>
</dbReference>
<evidence type="ECO:0000256" key="2">
    <source>
        <dbReference type="SAM" id="MobiDB-lite"/>
    </source>
</evidence>
<sequence length="319" mass="36894">MLWLQANLKTRRSPRTKSLATAGTINPITRKRYLDDNYAIRTIRHSNAVVRAFYGYWIEIGQGPLINPVPLKGRGRPHAHHNRLEQFRPEGRIRYNPKLPKRQPREITDDQWHRLFAVLRSNRDRALLALVISTAARAQETLGIKPADLDWGDQRVCVIRKGTRAEQWLPASSEAFVWLRIYIADMGELFDSNAPLWRTLRRRDHGTGLHRQHLSYDALRKVLIRANDALGTNWTMHDLRHTAALRMSRDEHLSDRDIQTILGHAHLSTTAETYLVEEQAEVIRRVKRFLDDRQTPTDPQTPVDAGYDSSDLDVLFGRS</sequence>
<comment type="caution">
    <text evidence="4">The sequence shown here is derived from an EMBL/GenBank/DDBJ whole genome shotgun (WGS) entry which is preliminary data.</text>
</comment>
<dbReference type="Pfam" id="PF00589">
    <property type="entry name" value="Phage_integrase"/>
    <property type="match status" value="1"/>
</dbReference>
<dbReference type="GO" id="GO:0003677">
    <property type="term" value="F:DNA binding"/>
    <property type="evidence" value="ECO:0007669"/>
    <property type="project" value="InterPro"/>
</dbReference>
<organism evidence="4 5">
    <name type="scientific">Rhodococcus opacus M213</name>
    <dbReference type="NCBI Taxonomy" id="1129896"/>
    <lineage>
        <taxon>Bacteria</taxon>
        <taxon>Bacillati</taxon>
        <taxon>Actinomycetota</taxon>
        <taxon>Actinomycetes</taxon>
        <taxon>Mycobacteriales</taxon>
        <taxon>Nocardiaceae</taxon>
        <taxon>Rhodococcus</taxon>
    </lineage>
</organism>
<proteinExistence type="predicted"/>
<accession>K8XPU4</accession>
<reference evidence="4 5" key="1">
    <citation type="journal article" date="2013" name="Genome Announc.">
        <title>Draft Genome Sequence of Rhodococcus opacus Strain M213 Shows a Diverse Catabolic Potential.</title>
        <authorList>
            <person name="Pathak A."/>
            <person name="Green S.J."/>
            <person name="Ogram A."/>
            <person name="Chauhan A."/>
        </authorList>
    </citation>
    <scope>NUCLEOTIDE SEQUENCE [LARGE SCALE GENOMIC DNA]</scope>
    <source>
        <strain evidence="4 5">M213</strain>
    </source>
</reference>
<dbReference type="Proteomes" id="UP000005951">
    <property type="component" value="Unassembled WGS sequence"/>
</dbReference>
<evidence type="ECO:0000259" key="3">
    <source>
        <dbReference type="PROSITE" id="PS51898"/>
    </source>
</evidence>
<feature type="region of interest" description="Disordered" evidence="2">
    <location>
        <begin position="291"/>
        <end position="310"/>
    </location>
</feature>
<dbReference type="PANTHER" id="PTHR30349:SF81">
    <property type="entry name" value="TYROSINE RECOMBINASE XERC"/>
    <property type="match status" value="1"/>
</dbReference>
<gene>
    <name evidence="4" type="ORF">WSS_A29209</name>
</gene>
<dbReference type="InterPro" id="IPR002104">
    <property type="entry name" value="Integrase_catalytic"/>
</dbReference>
<dbReference type="SUPFAM" id="SSF56349">
    <property type="entry name" value="DNA breaking-rejoining enzymes"/>
    <property type="match status" value="1"/>
</dbReference>
<dbReference type="PANTHER" id="PTHR30349">
    <property type="entry name" value="PHAGE INTEGRASE-RELATED"/>
    <property type="match status" value="1"/>
</dbReference>
<dbReference type="PROSITE" id="PS51898">
    <property type="entry name" value="TYR_RECOMBINASE"/>
    <property type="match status" value="1"/>
</dbReference>
<dbReference type="EMBL" id="AJYC02000090">
    <property type="protein sequence ID" value="EKT79050.1"/>
    <property type="molecule type" value="Genomic_DNA"/>
</dbReference>
<protein>
    <submittedName>
        <fullName evidence="4">Phage integrase family protein</fullName>
    </submittedName>
</protein>
<dbReference type="InterPro" id="IPR050090">
    <property type="entry name" value="Tyrosine_recombinase_XerCD"/>
</dbReference>
<dbReference type="InterPro" id="IPR011010">
    <property type="entry name" value="DNA_brk_join_enz"/>
</dbReference>
<name>K8XPU4_RHOOP</name>
<evidence type="ECO:0000313" key="5">
    <source>
        <dbReference type="Proteomes" id="UP000005951"/>
    </source>
</evidence>
<dbReference type="AlphaFoldDB" id="K8XPU4"/>
<feature type="domain" description="Tyr recombinase" evidence="3">
    <location>
        <begin position="102"/>
        <end position="288"/>
    </location>
</feature>
<dbReference type="GO" id="GO:0006310">
    <property type="term" value="P:DNA recombination"/>
    <property type="evidence" value="ECO:0007669"/>
    <property type="project" value="UniProtKB-KW"/>
</dbReference>
<dbReference type="Gene3D" id="1.10.443.10">
    <property type="entry name" value="Intergrase catalytic core"/>
    <property type="match status" value="1"/>
</dbReference>
<evidence type="ECO:0000256" key="1">
    <source>
        <dbReference type="ARBA" id="ARBA00023172"/>
    </source>
</evidence>
<keyword evidence="1" id="KW-0233">DNA recombination</keyword>
<evidence type="ECO:0000313" key="4">
    <source>
        <dbReference type="EMBL" id="EKT79050.1"/>
    </source>
</evidence>
<dbReference type="CDD" id="cd00397">
    <property type="entry name" value="DNA_BRE_C"/>
    <property type="match status" value="1"/>
</dbReference>
<dbReference type="GO" id="GO:0015074">
    <property type="term" value="P:DNA integration"/>
    <property type="evidence" value="ECO:0007669"/>
    <property type="project" value="InterPro"/>
</dbReference>